<dbReference type="PANTHER" id="PTHR48081">
    <property type="entry name" value="AB HYDROLASE SUPERFAMILY PROTEIN C4A8.06C"/>
    <property type="match status" value="1"/>
</dbReference>
<evidence type="ECO:0000256" key="3">
    <source>
        <dbReference type="PROSITE-ProRule" id="PRU10038"/>
    </source>
</evidence>
<evidence type="ECO:0000313" key="6">
    <source>
        <dbReference type="Proteomes" id="UP001371224"/>
    </source>
</evidence>
<evidence type="ECO:0000256" key="2">
    <source>
        <dbReference type="ARBA" id="ARBA00022801"/>
    </source>
</evidence>
<protein>
    <submittedName>
        <fullName evidence="5">Alpha/beta hydrolase</fullName>
    </submittedName>
</protein>
<sequence length="311" mass="33019">MSETARMLALLNETFPDLTRMAPEDARRAADARIRPAAADKAVNAEDVTVDAGTHRLEVRVYRPHVTAPDAPVTVYAHGGGFLHGSIIGHDGFCRRWAQSTGGTVVSVEYRVSTQAPPPAARDDLVTAVRWAQQAALADNGVILAGDSSGGNLAAGAAIVLRDLGETPVVGQALLYPFLDPTMSTESHRTRATGYFVTDALLSYYWQVYVGAGREPADAAADADVTPLAIADLTGLPPAVVVTAGLDPLCDEGIQYASRLRAAGVPVVERHYPGQFHGFLTIPDYGPASSASEVLWADLRHLSHTLTKESR</sequence>
<dbReference type="PROSITE" id="PS01174">
    <property type="entry name" value="LIPASE_GDXG_SER"/>
    <property type="match status" value="1"/>
</dbReference>
<dbReference type="Pfam" id="PF07859">
    <property type="entry name" value="Abhydrolase_3"/>
    <property type="match status" value="1"/>
</dbReference>
<evidence type="ECO:0000256" key="1">
    <source>
        <dbReference type="ARBA" id="ARBA00010515"/>
    </source>
</evidence>
<dbReference type="InterPro" id="IPR013094">
    <property type="entry name" value="AB_hydrolase_3"/>
</dbReference>
<comment type="caution">
    <text evidence="5">The sequence shown here is derived from an EMBL/GenBank/DDBJ whole genome shotgun (WGS) entry which is preliminary data.</text>
</comment>
<organism evidence="5 6">
    <name type="scientific">Microbacterium bandirmense</name>
    <dbReference type="NCBI Taxonomy" id="3122050"/>
    <lineage>
        <taxon>Bacteria</taxon>
        <taxon>Bacillati</taxon>
        <taxon>Actinomycetota</taxon>
        <taxon>Actinomycetes</taxon>
        <taxon>Micrococcales</taxon>
        <taxon>Microbacteriaceae</taxon>
        <taxon>Microbacterium</taxon>
    </lineage>
</organism>
<dbReference type="GO" id="GO:0016787">
    <property type="term" value="F:hydrolase activity"/>
    <property type="evidence" value="ECO:0007669"/>
    <property type="project" value="UniProtKB-KW"/>
</dbReference>
<proteinExistence type="inferred from homology"/>
<dbReference type="RefSeq" id="WP_337331475.1">
    <property type="nucleotide sequence ID" value="NZ_JBBDGM010000004.1"/>
</dbReference>
<accession>A0ABU8L908</accession>
<feature type="active site" evidence="3">
    <location>
        <position position="148"/>
    </location>
</feature>
<dbReference type="Gene3D" id="3.40.50.1820">
    <property type="entry name" value="alpha/beta hydrolase"/>
    <property type="match status" value="1"/>
</dbReference>
<keyword evidence="2 5" id="KW-0378">Hydrolase</keyword>
<evidence type="ECO:0000313" key="5">
    <source>
        <dbReference type="EMBL" id="MEJ1087804.1"/>
    </source>
</evidence>
<name>A0ABU8L908_9MICO</name>
<dbReference type="SUPFAM" id="SSF53474">
    <property type="entry name" value="alpha/beta-Hydrolases"/>
    <property type="match status" value="1"/>
</dbReference>
<dbReference type="PANTHER" id="PTHR48081:SF8">
    <property type="entry name" value="ALPHA_BETA HYDROLASE FOLD-3 DOMAIN-CONTAINING PROTEIN-RELATED"/>
    <property type="match status" value="1"/>
</dbReference>
<dbReference type="InterPro" id="IPR029058">
    <property type="entry name" value="AB_hydrolase_fold"/>
</dbReference>
<comment type="similarity">
    <text evidence="1">Belongs to the 'GDXG' lipolytic enzyme family.</text>
</comment>
<dbReference type="InterPro" id="IPR050300">
    <property type="entry name" value="GDXG_lipolytic_enzyme"/>
</dbReference>
<evidence type="ECO:0000259" key="4">
    <source>
        <dbReference type="Pfam" id="PF07859"/>
    </source>
</evidence>
<dbReference type="EMBL" id="JBBDGM010000004">
    <property type="protein sequence ID" value="MEJ1087804.1"/>
    <property type="molecule type" value="Genomic_DNA"/>
</dbReference>
<reference evidence="5 6" key="1">
    <citation type="submission" date="2024-02" db="EMBL/GenBank/DDBJ databases">
        <authorList>
            <person name="Saticioglu I.B."/>
        </authorList>
    </citation>
    <scope>NUCLEOTIDE SEQUENCE [LARGE SCALE GENOMIC DNA]</scope>
    <source>
        <strain evidence="5 6">Mu-80</strain>
    </source>
</reference>
<feature type="domain" description="Alpha/beta hydrolase fold-3" evidence="4">
    <location>
        <begin position="75"/>
        <end position="280"/>
    </location>
</feature>
<gene>
    <name evidence="5" type="ORF">WDU99_05690</name>
</gene>
<dbReference type="InterPro" id="IPR033140">
    <property type="entry name" value="Lipase_GDXG_put_SER_AS"/>
</dbReference>
<keyword evidence="6" id="KW-1185">Reference proteome</keyword>
<dbReference type="Proteomes" id="UP001371224">
    <property type="component" value="Unassembled WGS sequence"/>
</dbReference>